<keyword evidence="4" id="KW-1185">Reference proteome</keyword>
<dbReference type="SUPFAM" id="SSF51126">
    <property type="entry name" value="Pectin lyase-like"/>
    <property type="match status" value="1"/>
</dbReference>
<feature type="region of interest" description="Disordered" evidence="1">
    <location>
        <begin position="211"/>
        <end position="232"/>
    </location>
</feature>
<feature type="domain" description="F5/8 type C" evidence="2">
    <location>
        <begin position="42"/>
        <end position="181"/>
    </location>
</feature>
<comment type="caution">
    <text evidence="3">The sequence shown here is derived from an EMBL/GenBank/DDBJ whole genome shotgun (WGS) entry which is preliminary data.</text>
</comment>
<dbReference type="EMBL" id="JACSQQ010000018">
    <property type="protein sequence ID" value="MBD7951096.1"/>
    <property type="molecule type" value="Genomic_DNA"/>
</dbReference>
<evidence type="ECO:0000256" key="1">
    <source>
        <dbReference type="SAM" id="MobiDB-lite"/>
    </source>
</evidence>
<feature type="region of interest" description="Disordered" evidence="1">
    <location>
        <begin position="57"/>
        <end position="87"/>
    </location>
</feature>
<reference evidence="3 4" key="1">
    <citation type="submission" date="2020-08" db="EMBL/GenBank/DDBJ databases">
        <title>A Genomic Blueprint of the Chicken Gut Microbiome.</title>
        <authorList>
            <person name="Gilroy R."/>
            <person name="Ravi A."/>
            <person name="Getino M."/>
            <person name="Pursley I."/>
            <person name="Horton D.L."/>
            <person name="Alikhan N.-F."/>
            <person name="Baker D."/>
            <person name="Gharbi K."/>
            <person name="Hall N."/>
            <person name="Watson M."/>
            <person name="Adriaenssens E.M."/>
            <person name="Foster-Nyarko E."/>
            <person name="Jarju S."/>
            <person name="Secka A."/>
            <person name="Antonio M."/>
            <person name="Oren A."/>
            <person name="Chaudhuri R."/>
            <person name="La Ragione R.M."/>
            <person name="Hildebrand F."/>
            <person name="Pallen M.J."/>
        </authorList>
    </citation>
    <scope>NUCLEOTIDE SEQUENCE [LARGE SCALE GENOMIC DNA]</scope>
    <source>
        <strain evidence="3 4">Sa4CUA1</strain>
    </source>
</reference>
<feature type="compositionally biased region" description="Low complexity" evidence="1">
    <location>
        <begin position="211"/>
        <end position="221"/>
    </location>
</feature>
<dbReference type="InterPro" id="IPR011050">
    <property type="entry name" value="Pectin_lyase_fold/virulence"/>
</dbReference>
<evidence type="ECO:0000313" key="3">
    <source>
        <dbReference type="EMBL" id="MBD7951096.1"/>
    </source>
</evidence>
<proteinExistence type="predicted"/>
<dbReference type="InterPro" id="IPR000421">
    <property type="entry name" value="FA58C"/>
</dbReference>
<dbReference type="PANTHER" id="PTHR24543">
    <property type="entry name" value="MULTICOPPER OXIDASE-RELATED"/>
    <property type="match status" value="1"/>
</dbReference>
<dbReference type="Gene3D" id="2.60.120.260">
    <property type="entry name" value="Galactose-binding domain-like"/>
    <property type="match status" value="2"/>
</dbReference>
<dbReference type="Proteomes" id="UP000641803">
    <property type="component" value="Unassembled WGS sequence"/>
</dbReference>
<feature type="domain" description="F5/8 type C" evidence="2">
    <location>
        <begin position="193"/>
        <end position="339"/>
    </location>
</feature>
<dbReference type="SUPFAM" id="SSF49785">
    <property type="entry name" value="Galactose-binding domain-like"/>
    <property type="match status" value="2"/>
</dbReference>
<feature type="compositionally biased region" description="Polar residues" evidence="1">
    <location>
        <begin position="63"/>
        <end position="72"/>
    </location>
</feature>
<accession>A0ABR8RTI3</accession>
<dbReference type="CDD" id="cd23669">
    <property type="entry name" value="GH55_SacteLam55A-like"/>
    <property type="match status" value="1"/>
</dbReference>
<dbReference type="InterPro" id="IPR059186">
    <property type="entry name" value="SACTE_4363"/>
</dbReference>
<sequence length="1000" mass="105786">MPFSPLPTVPPPAPVPHRGRARTRRGAGAALALAVAAAGLTVPLVPASAADGPALLSQGKPATASSTQSPNGYQAGEAFDGDGGSRWSSLATDPQWIQVDLGQRASIDRVELDWEGAYGKGYRIQTSDDGSTWTTVRTVTDGDGGADVLDVDGTGRYVRLLGDVRGTGYGYSLWEFRVFGEPAGGPVDPVDPVDPTDPNGPTACLTDVTAGATATASSQQGDSTPAKAVDQNTSTRWGSVLNTTTWTGQDDEWLQVDLGEANDVCGVSILWEGAYGKDYDVQVSTDGTTWTTAAQARGQDGGTDVVTFDTTSARYVRWQGLARGTTFGYSMYEFRVLAPGASIDPTTDLFGPNVLVFDPSMPDSAIQHQIDTVFAQQEQDQFGPGRYQFLFTPGEYDVDARIGFYTSLSGVGQDPTDVTVKGGDWVDAQWFGGNATQNFWRSAENLSITPDDGMARWATSQAAPFRRIQVNGGLQLDSSAYGWSSGGYIADSNVTGVVESWTQQQWYARDSSVGEWKGGVWNMVYSGVEGTLPTAATWPTPPVTTLDTTGAVREKPYLYLDGDEWAVFVPELREGTTGTTWKNGHTAGTSIPLDDFFVAKEGDTAAEINAALAAGKNLLLTPGVYRVDQTIQVDDPGTVVLGLGYATIIPEHGGVGMHVADEDGITVAGILFDAAVTESPALFVVGDEGVHTDHSDDPIVLHDVFMRVGGAVAGKVDAAMVIHADDTIVDHVWSWRGDHGEGIGWDLNTSDYGFVVNGDDVSAYGLFVEHYQKYNTLWNGERGRTVFYQNELPYDVPDQAAWQNGDTRGWAAYKVADDVKNHEAWGLGSYSNFTSDTEETEIVVDGGFEVPQVAGVKMHHLLVVSLGGEGIFDAVINGVGPRADGPDTIPSYVDFYGGVDVTPAPALDVQASAVTRCVAGKVQLAVTATNKEGTPVDVALATPYGTKSFSQVAGGRLAAQSFNARTTSVAAGSTSVTATGTVAGQPVTTVVPATFDGRTC</sequence>
<protein>
    <submittedName>
        <fullName evidence="3">Discoidin domain-containing protein</fullName>
    </submittedName>
</protein>
<feature type="compositionally biased region" description="Pro residues" evidence="1">
    <location>
        <begin position="1"/>
        <end position="15"/>
    </location>
</feature>
<organism evidence="3 4">
    <name type="scientific">Oerskovia rustica</name>
    <dbReference type="NCBI Taxonomy" id="2762237"/>
    <lineage>
        <taxon>Bacteria</taxon>
        <taxon>Bacillati</taxon>
        <taxon>Actinomycetota</taxon>
        <taxon>Actinomycetes</taxon>
        <taxon>Micrococcales</taxon>
        <taxon>Cellulomonadaceae</taxon>
        <taxon>Oerskovia</taxon>
    </lineage>
</organism>
<evidence type="ECO:0000259" key="2">
    <source>
        <dbReference type="PROSITE" id="PS50022"/>
    </source>
</evidence>
<evidence type="ECO:0000313" key="4">
    <source>
        <dbReference type="Proteomes" id="UP000641803"/>
    </source>
</evidence>
<dbReference type="PANTHER" id="PTHR24543:SF291">
    <property type="entry name" value="SMOKE ALARM, ISOFORM D"/>
    <property type="match status" value="1"/>
</dbReference>
<feature type="region of interest" description="Disordered" evidence="1">
    <location>
        <begin position="1"/>
        <end position="24"/>
    </location>
</feature>
<dbReference type="PROSITE" id="PS50022">
    <property type="entry name" value="FA58C_3"/>
    <property type="match status" value="2"/>
</dbReference>
<gene>
    <name evidence="3" type="ORF">H9652_11850</name>
</gene>
<dbReference type="Pfam" id="PF00754">
    <property type="entry name" value="F5_F8_type_C"/>
    <property type="match status" value="2"/>
</dbReference>
<dbReference type="RefSeq" id="WP_191796430.1">
    <property type="nucleotide sequence ID" value="NZ_JACSQQ010000018.1"/>
</dbReference>
<dbReference type="InterPro" id="IPR008979">
    <property type="entry name" value="Galactose-bd-like_sf"/>
</dbReference>
<name>A0ABR8RTI3_9CELL</name>